<comment type="caution">
    <text evidence="1">The sequence shown here is derived from an EMBL/GenBank/DDBJ whole genome shotgun (WGS) entry which is preliminary data.</text>
</comment>
<evidence type="ECO:0000313" key="2">
    <source>
        <dbReference type="Proteomes" id="UP000814140"/>
    </source>
</evidence>
<accession>A0ACB8THR2</accession>
<organism evidence="1 2">
    <name type="scientific">Artomyces pyxidatus</name>
    <dbReference type="NCBI Taxonomy" id="48021"/>
    <lineage>
        <taxon>Eukaryota</taxon>
        <taxon>Fungi</taxon>
        <taxon>Dikarya</taxon>
        <taxon>Basidiomycota</taxon>
        <taxon>Agaricomycotina</taxon>
        <taxon>Agaricomycetes</taxon>
        <taxon>Russulales</taxon>
        <taxon>Auriscalpiaceae</taxon>
        <taxon>Artomyces</taxon>
    </lineage>
</organism>
<evidence type="ECO:0000313" key="1">
    <source>
        <dbReference type="EMBL" id="KAI0067958.1"/>
    </source>
</evidence>
<dbReference type="Proteomes" id="UP000814140">
    <property type="component" value="Unassembled WGS sequence"/>
</dbReference>
<keyword evidence="2" id="KW-1185">Reference proteome</keyword>
<gene>
    <name evidence="1" type="ORF">BV25DRAFT_1794385</name>
</gene>
<dbReference type="EMBL" id="MU277189">
    <property type="protein sequence ID" value="KAI0067958.1"/>
    <property type="molecule type" value="Genomic_DNA"/>
</dbReference>
<name>A0ACB8THR2_9AGAM</name>
<reference evidence="1" key="1">
    <citation type="submission" date="2021-03" db="EMBL/GenBank/DDBJ databases">
        <authorList>
            <consortium name="DOE Joint Genome Institute"/>
            <person name="Ahrendt S."/>
            <person name="Looney B.P."/>
            <person name="Miyauchi S."/>
            <person name="Morin E."/>
            <person name="Drula E."/>
            <person name="Courty P.E."/>
            <person name="Chicoki N."/>
            <person name="Fauchery L."/>
            <person name="Kohler A."/>
            <person name="Kuo A."/>
            <person name="Labutti K."/>
            <person name="Pangilinan J."/>
            <person name="Lipzen A."/>
            <person name="Riley R."/>
            <person name="Andreopoulos W."/>
            <person name="He G."/>
            <person name="Johnson J."/>
            <person name="Barry K.W."/>
            <person name="Grigoriev I.V."/>
            <person name="Nagy L."/>
            <person name="Hibbett D."/>
            <person name="Henrissat B."/>
            <person name="Matheny P.B."/>
            <person name="Labbe J."/>
            <person name="Martin F."/>
        </authorList>
    </citation>
    <scope>NUCLEOTIDE SEQUENCE</scope>
    <source>
        <strain evidence="1">HHB10654</strain>
    </source>
</reference>
<proteinExistence type="predicted"/>
<protein>
    <submittedName>
        <fullName evidence="1">Glucosyltransferase</fullName>
    </submittedName>
</protein>
<reference evidence="1" key="2">
    <citation type="journal article" date="2022" name="New Phytol.">
        <title>Evolutionary transition to the ectomycorrhizal habit in the genomes of a hyperdiverse lineage of mushroom-forming fungi.</title>
        <authorList>
            <person name="Looney B."/>
            <person name="Miyauchi S."/>
            <person name="Morin E."/>
            <person name="Drula E."/>
            <person name="Courty P.E."/>
            <person name="Kohler A."/>
            <person name="Kuo A."/>
            <person name="LaButti K."/>
            <person name="Pangilinan J."/>
            <person name="Lipzen A."/>
            <person name="Riley R."/>
            <person name="Andreopoulos W."/>
            <person name="He G."/>
            <person name="Johnson J."/>
            <person name="Nolan M."/>
            <person name="Tritt A."/>
            <person name="Barry K.W."/>
            <person name="Grigoriev I.V."/>
            <person name="Nagy L.G."/>
            <person name="Hibbett D."/>
            <person name="Henrissat B."/>
            <person name="Matheny P.B."/>
            <person name="Labbe J."/>
            <person name="Martin F.M."/>
        </authorList>
    </citation>
    <scope>NUCLEOTIDE SEQUENCE</scope>
    <source>
        <strain evidence="1">HHB10654</strain>
    </source>
</reference>
<sequence>MSSSLGATAFVIFTVLSVATLKELNAQVTEPYMDEPFHVPQAQAYCNGDWAHWDPKITTPPGLYILSVILKRSIIFKCTLPTLRMTPLLTLVLLPFALTRLFCFHQRIRPPPSVFTPTLDAVVATAFPIAWFFGMLYYTEVPGLLLVVAAVVAATQRRHWLAGGLGALSCAFRQTNVVWVLYAYGASSLMYLRFRRAPPGGPPPRKLYDPPALAAGPADIPRSIWSLVEILPDILLDFIPYALVLLMFGAFVVWNGGIVLGDKSNHIPSFHVPQLYYFVAFSTMLGWPVMLCAEGGVGQLLRGVRARMFGGRRRTLATVLLSAAMALTVKLFTIHHPFLLSDNRHYTFYVWRRVFMLHPIVPYLFIPGYIACAWLWFLRVGREQTILQSLLLPVCTLPILLPTPLLEPRYFLVPYILMRAQVGEVPAWGLIAEGVWYAIVNAATMYVFLFKGREGGVRFMW</sequence>